<dbReference type="RefSeq" id="WP_240263286.1">
    <property type="nucleotide sequence ID" value="NZ_CP092488.2"/>
</dbReference>
<evidence type="ECO:0000256" key="1">
    <source>
        <dbReference type="SAM" id="Phobius"/>
    </source>
</evidence>
<reference evidence="3" key="1">
    <citation type="submission" date="2022-08" db="EMBL/GenBank/DDBJ databases">
        <title>Whole genome sequencing of non-tuberculosis mycobacteria type-strains.</title>
        <authorList>
            <person name="Igarashi Y."/>
            <person name="Osugi A."/>
            <person name="Mitarai S."/>
        </authorList>
    </citation>
    <scope>NUCLEOTIDE SEQUENCE</scope>
    <source>
        <strain evidence="3">DSM 45127</strain>
    </source>
</reference>
<evidence type="ECO:0000313" key="3">
    <source>
        <dbReference type="EMBL" id="UMB71535.1"/>
    </source>
</evidence>
<protein>
    <submittedName>
        <fullName evidence="3">SHOCT domain-containing protein</fullName>
    </submittedName>
</protein>
<keyword evidence="1" id="KW-1133">Transmembrane helix</keyword>
<evidence type="ECO:0000259" key="2">
    <source>
        <dbReference type="Pfam" id="PF09851"/>
    </source>
</evidence>
<feature type="transmembrane region" description="Helical" evidence="1">
    <location>
        <begin position="12"/>
        <end position="36"/>
    </location>
</feature>
<sequence>MSSRRVATISRAAAVLVMVASAIGFIVTLVVGAFVLDNYDAYGEVPIPGTGKVHLPVGQVTVSFHTVVIGDVNGGGLPVPHLVLDIDPPPGVPNPKVTESVGSSTSVNGDIHRRVWVAQIPVDGDYVITTSGEVNGFISPRMAFGHDSDSKGAWLGISAGLFVVGLLGTVLSSVRVSRLKRSAPEPRVWQGSAPATDGPPVVVPSDQGVKIEQLKTLAALRDSGALTEKEFQAEKRKVLDGG</sequence>
<keyword evidence="4" id="KW-1185">Reference proteome</keyword>
<dbReference type="EMBL" id="CP092488">
    <property type="protein sequence ID" value="UMB71535.1"/>
    <property type="molecule type" value="Genomic_DNA"/>
</dbReference>
<dbReference type="InterPro" id="IPR018649">
    <property type="entry name" value="SHOCT"/>
</dbReference>
<keyword evidence="1" id="KW-0472">Membrane</keyword>
<feature type="domain" description="SHOCT" evidence="2">
    <location>
        <begin position="212"/>
        <end position="239"/>
    </location>
</feature>
<keyword evidence="1" id="KW-0812">Transmembrane</keyword>
<dbReference type="Proteomes" id="UP001055336">
    <property type="component" value="Chromosome"/>
</dbReference>
<accession>A0ABY3VQ09</accession>
<name>A0ABY3VQ09_9MYCO</name>
<gene>
    <name evidence="3" type="ORF">MKK62_09990</name>
</gene>
<proteinExistence type="predicted"/>
<dbReference type="Pfam" id="PF09851">
    <property type="entry name" value="SHOCT"/>
    <property type="match status" value="1"/>
</dbReference>
<evidence type="ECO:0000313" key="4">
    <source>
        <dbReference type="Proteomes" id="UP001055336"/>
    </source>
</evidence>
<feature type="transmembrane region" description="Helical" evidence="1">
    <location>
        <begin position="152"/>
        <end position="171"/>
    </location>
</feature>
<organism evidence="3 4">
    <name type="scientific">Mycobacterium paraterrae</name>
    <dbReference type="NCBI Taxonomy" id="577492"/>
    <lineage>
        <taxon>Bacteria</taxon>
        <taxon>Bacillati</taxon>
        <taxon>Actinomycetota</taxon>
        <taxon>Actinomycetes</taxon>
        <taxon>Mycobacteriales</taxon>
        <taxon>Mycobacteriaceae</taxon>
        <taxon>Mycobacterium</taxon>
    </lineage>
</organism>